<accession>M3G4Y7</accession>
<proteinExistence type="predicted"/>
<comment type="caution">
    <text evidence="2">The sequence shown here is derived from an EMBL/GenBank/DDBJ whole genome shotgun (WGS) entry which is preliminary data.</text>
</comment>
<keyword evidence="1" id="KW-0472">Membrane</keyword>
<name>M3G4Y7_9LEPT</name>
<gene>
    <name evidence="2" type="ORF">LEP1GSC188_3453</name>
</gene>
<protein>
    <submittedName>
        <fullName evidence="2">Uncharacterized protein</fullName>
    </submittedName>
</protein>
<feature type="transmembrane region" description="Helical" evidence="1">
    <location>
        <begin position="55"/>
        <end position="72"/>
    </location>
</feature>
<dbReference type="AlphaFoldDB" id="M3G4Y7"/>
<organism evidence="2 3">
    <name type="scientific">Leptospira weilii serovar Topaz str. LT2116</name>
    <dbReference type="NCBI Taxonomy" id="1088540"/>
    <lineage>
        <taxon>Bacteria</taxon>
        <taxon>Pseudomonadati</taxon>
        <taxon>Spirochaetota</taxon>
        <taxon>Spirochaetia</taxon>
        <taxon>Leptospirales</taxon>
        <taxon>Leptospiraceae</taxon>
        <taxon>Leptospira</taxon>
    </lineage>
</organism>
<dbReference type="Proteomes" id="UP000011770">
    <property type="component" value="Unassembled WGS sequence"/>
</dbReference>
<feature type="transmembrane region" description="Helical" evidence="1">
    <location>
        <begin position="30"/>
        <end position="49"/>
    </location>
</feature>
<sequence length="142" mass="16115">MNVLPSTRVKKDSKSAGSSSSISEKRKVQVLFFLFGFLFITIVAIWFHIQKSDSTFLISLPILFPIFGVPILKELDLQMGSKRGFVLRQFLLSKGISETDVSFLVEISGAGPEFAFRLNLKDKRTLLRIANRILKHIKERTL</sequence>
<evidence type="ECO:0000313" key="3">
    <source>
        <dbReference type="Proteomes" id="UP000011770"/>
    </source>
</evidence>
<evidence type="ECO:0000313" key="2">
    <source>
        <dbReference type="EMBL" id="EMF81029.1"/>
    </source>
</evidence>
<evidence type="ECO:0000256" key="1">
    <source>
        <dbReference type="SAM" id="Phobius"/>
    </source>
</evidence>
<keyword evidence="1" id="KW-0812">Transmembrane</keyword>
<reference evidence="2 3" key="1">
    <citation type="submission" date="2013-01" db="EMBL/GenBank/DDBJ databases">
        <authorList>
            <person name="Harkins D.M."/>
            <person name="Durkin A.S."/>
            <person name="Brinkac L.M."/>
            <person name="Haft D.H."/>
            <person name="Selengut J.D."/>
            <person name="Sanka R."/>
            <person name="DePew J."/>
            <person name="Purushe J."/>
            <person name="Tulsiani S.M."/>
            <person name="Graham G.C."/>
            <person name="Burns M.-A."/>
            <person name="Dohnt M.F."/>
            <person name="Smythe L.D."/>
            <person name="McKay D.B."/>
            <person name="Craig S.B."/>
            <person name="Vinetz J.M."/>
            <person name="Sutton G.G."/>
            <person name="Nierman W.C."/>
            <person name="Fouts D.E."/>
        </authorList>
    </citation>
    <scope>NUCLEOTIDE SEQUENCE [LARGE SCALE GENOMIC DNA]</scope>
    <source>
        <strain evidence="2 3">LT2116</strain>
    </source>
</reference>
<dbReference type="EMBL" id="AHOR02000040">
    <property type="protein sequence ID" value="EMF81029.1"/>
    <property type="molecule type" value="Genomic_DNA"/>
</dbReference>
<keyword evidence="1" id="KW-1133">Transmembrane helix</keyword>